<dbReference type="PANTHER" id="PTHR43700">
    <property type="entry name" value="PHOSPHORIBOSYLAMINOIMIDAZOLE-SUCCINOCARBOXAMIDE SYNTHASE"/>
    <property type="match status" value="1"/>
</dbReference>
<feature type="domain" description="SAICAR synthetase/ADE2 N-terminal" evidence="9">
    <location>
        <begin position="6"/>
        <end position="242"/>
    </location>
</feature>
<evidence type="ECO:0000256" key="3">
    <source>
        <dbReference type="ARBA" id="ARBA00022598"/>
    </source>
</evidence>
<keyword evidence="3 8" id="KW-0436">Ligase</keyword>
<evidence type="ECO:0000313" key="11">
    <source>
        <dbReference type="Proteomes" id="UP001603978"/>
    </source>
</evidence>
<protein>
    <recommendedName>
        <fullName evidence="8">Phosphoribosylaminoimidazole-succinocarboxamide synthase</fullName>
        <ecNumber evidence="8">6.3.2.6</ecNumber>
    </recommendedName>
    <alternativeName>
        <fullName evidence="8">SAICAR synthetase</fullName>
    </alternativeName>
</protein>
<evidence type="ECO:0000313" key="10">
    <source>
        <dbReference type="EMBL" id="MFG1704967.1"/>
    </source>
</evidence>
<keyword evidence="4 8" id="KW-0547">Nucleotide-binding</keyword>
<dbReference type="GO" id="GO:0004639">
    <property type="term" value="F:phosphoribosylaminoimidazolesuccinocarboxamide synthase activity"/>
    <property type="evidence" value="ECO:0007669"/>
    <property type="project" value="UniProtKB-EC"/>
</dbReference>
<comment type="caution">
    <text evidence="10">The sequence shown here is derived from an EMBL/GenBank/DDBJ whole genome shotgun (WGS) entry which is preliminary data.</text>
</comment>
<gene>
    <name evidence="8" type="primary">purC</name>
    <name evidence="10" type="ORF">ACFLIM_17405</name>
</gene>
<dbReference type="InterPro" id="IPR018236">
    <property type="entry name" value="SAICAR_synthetase_CS"/>
</dbReference>
<proteinExistence type="inferred from homology"/>
<dbReference type="Pfam" id="PF01259">
    <property type="entry name" value="SAICAR_synt"/>
    <property type="match status" value="1"/>
</dbReference>
<dbReference type="PANTHER" id="PTHR43700:SF1">
    <property type="entry name" value="PHOSPHORIBOSYLAMINOIMIDAZOLE-SUCCINOCARBOXAMIDE SYNTHASE"/>
    <property type="match status" value="1"/>
</dbReference>
<dbReference type="PROSITE" id="PS01057">
    <property type="entry name" value="SAICAR_SYNTHETASE_1"/>
    <property type="match status" value="1"/>
</dbReference>
<comment type="similarity">
    <text evidence="2 8">Belongs to the SAICAR synthetase family.</text>
</comment>
<dbReference type="InterPro" id="IPR028923">
    <property type="entry name" value="SAICAR_synt/ADE2_N"/>
</dbReference>
<dbReference type="CDD" id="cd01414">
    <property type="entry name" value="SAICAR_synt_Sc"/>
    <property type="match status" value="1"/>
</dbReference>
<keyword evidence="6 8" id="KW-0067">ATP-binding</keyword>
<evidence type="ECO:0000256" key="5">
    <source>
        <dbReference type="ARBA" id="ARBA00022755"/>
    </source>
</evidence>
<keyword evidence="5 8" id="KW-0658">Purine biosynthesis</keyword>
<dbReference type="HAMAP" id="MF_00137">
    <property type="entry name" value="SAICAR_synth"/>
    <property type="match status" value="1"/>
</dbReference>
<evidence type="ECO:0000256" key="8">
    <source>
        <dbReference type="HAMAP-Rule" id="MF_00137"/>
    </source>
</evidence>
<evidence type="ECO:0000256" key="7">
    <source>
        <dbReference type="ARBA" id="ARBA00048475"/>
    </source>
</evidence>
<evidence type="ECO:0000256" key="6">
    <source>
        <dbReference type="ARBA" id="ARBA00022840"/>
    </source>
</evidence>
<dbReference type="NCBIfam" id="NF010568">
    <property type="entry name" value="PRK13961.1"/>
    <property type="match status" value="1"/>
</dbReference>
<evidence type="ECO:0000259" key="9">
    <source>
        <dbReference type="Pfam" id="PF01259"/>
    </source>
</evidence>
<reference evidence="10 11" key="1">
    <citation type="submission" date="2024-10" db="EMBL/GenBank/DDBJ databases">
        <authorList>
            <person name="Topkara A.R."/>
            <person name="Saygin H."/>
        </authorList>
    </citation>
    <scope>NUCLEOTIDE SEQUENCE [LARGE SCALE GENOMIC DNA]</scope>
    <source>
        <strain evidence="10 11">M3C6</strain>
    </source>
</reference>
<dbReference type="Gene3D" id="3.30.200.20">
    <property type="entry name" value="Phosphorylase Kinase, domain 1"/>
    <property type="match status" value="1"/>
</dbReference>
<accession>A0ABW7ACA1</accession>
<dbReference type="Proteomes" id="UP001603978">
    <property type="component" value="Unassembled WGS sequence"/>
</dbReference>
<comment type="pathway">
    <text evidence="1 8">Purine metabolism; IMP biosynthesis via de novo pathway; 5-amino-1-(5-phospho-D-ribosyl)imidazole-4-carboxamide from 5-amino-1-(5-phospho-D-ribosyl)imidazole-4-carboxylate: step 1/2.</text>
</comment>
<dbReference type="EMBL" id="JBICRM010000009">
    <property type="protein sequence ID" value="MFG1704967.1"/>
    <property type="molecule type" value="Genomic_DNA"/>
</dbReference>
<organism evidence="10 11">
    <name type="scientific">Nonomuraea marmarensis</name>
    <dbReference type="NCBI Taxonomy" id="3351344"/>
    <lineage>
        <taxon>Bacteria</taxon>
        <taxon>Bacillati</taxon>
        <taxon>Actinomycetota</taxon>
        <taxon>Actinomycetes</taxon>
        <taxon>Streptosporangiales</taxon>
        <taxon>Streptosporangiaceae</taxon>
        <taxon>Nonomuraea</taxon>
    </lineage>
</organism>
<sequence>MTVEFLRSGSVRDLYIDQGDLILFASDRVAVHGITLPTPIPDKGRILTSLTLWWFERLADIIPNHIISTANLPAGFSGRAIRCRLLKMVPMEFIARGYLAGSGLEEYELTGRVSGIDLPPGLVRGSKLPAPIFTLARKGEPGERDVPCDFNALVNECGIETACEIRRITLEIYRRGATYLAERGIILADTKVEFGWTSDGGIMLGDEVLTSDSSRFWLRNNWQPGVIQFALDRQFVRDWLMKIGWSGRSSPPLLPADIVAEARNRYVMSFTYITGGKW</sequence>
<evidence type="ECO:0000256" key="4">
    <source>
        <dbReference type="ARBA" id="ARBA00022741"/>
    </source>
</evidence>
<evidence type="ECO:0000256" key="1">
    <source>
        <dbReference type="ARBA" id="ARBA00004672"/>
    </source>
</evidence>
<dbReference type="RefSeq" id="WP_393166510.1">
    <property type="nucleotide sequence ID" value="NZ_JBICRM010000009.1"/>
</dbReference>
<evidence type="ECO:0000256" key="2">
    <source>
        <dbReference type="ARBA" id="ARBA00010190"/>
    </source>
</evidence>
<dbReference type="SUPFAM" id="SSF56104">
    <property type="entry name" value="SAICAR synthase-like"/>
    <property type="match status" value="1"/>
</dbReference>
<dbReference type="Gene3D" id="3.30.470.20">
    <property type="entry name" value="ATP-grasp fold, B domain"/>
    <property type="match status" value="1"/>
</dbReference>
<keyword evidence="11" id="KW-1185">Reference proteome</keyword>
<comment type="catalytic activity">
    <reaction evidence="7 8">
        <text>5-amino-1-(5-phospho-D-ribosyl)imidazole-4-carboxylate + L-aspartate + ATP = (2S)-2-[5-amino-1-(5-phospho-beta-D-ribosyl)imidazole-4-carboxamido]succinate + ADP + phosphate + 2 H(+)</text>
        <dbReference type="Rhea" id="RHEA:22628"/>
        <dbReference type="ChEBI" id="CHEBI:15378"/>
        <dbReference type="ChEBI" id="CHEBI:29991"/>
        <dbReference type="ChEBI" id="CHEBI:30616"/>
        <dbReference type="ChEBI" id="CHEBI:43474"/>
        <dbReference type="ChEBI" id="CHEBI:58443"/>
        <dbReference type="ChEBI" id="CHEBI:77657"/>
        <dbReference type="ChEBI" id="CHEBI:456216"/>
        <dbReference type="EC" id="6.3.2.6"/>
    </reaction>
</comment>
<dbReference type="EC" id="6.3.2.6" evidence="8"/>
<name>A0ABW7ACA1_9ACTN</name>